<accession>A0ABS5HHA8</accession>
<organism evidence="2 3">
    <name type="scientific">Campylobacter anatolicus</name>
    <dbReference type="NCBI Taxonomy" id="2829105"/>
    <lineage>
        <taxon>Bacteria</taxon>
        <taxon>Pseudomonadati</taxon>
        <taxon>Campylobacterota</taxon>
        <taxon>Epsilonproteobacteria</taxon>
        <taxon>Campylobacterales</taxon>
        <taxon>Campylobacteraceae</taxon>
        <taxon>Campylobacter</taxon>
    </lineage>
</organism>
<keyword evidence="1" id="KW-0472">Membrane</keyword>
<protein>
    <submittedName>
        <fullName evidence="2">Uncharacterized protein</fullName>
    </submittedName>
</protein>
<gene>
    <name evidence="2" type="ORF">KDD93_03610</name>
</gene>
<reference evidence="2 3" key="1">
    <citation type="submission" date="2021-04" db="EMBL/GenBank/DDBJ databases">
        <title>Molecular and phenotypic characterization and identification of bacterial isolates recovered from the Anatolian ground squirrels (Spermophilus xanthoprymnus) and which have the potential to form a new species in the Campylobacter genus.</title>
        <authorList>
            <person name="Aydin F."/>
            <person name="Abay S."/>
            <person name="Kayman T."/>
            <person name="Karakaya E."/>
            <person name="Mustak H.K."/>
            <person name="Mustak I.B."/>
            <person name="Bilgin N."/>
            <person name="Duzler A."/>
            <person name="Sahin O."/>
            <person name="Guran O."/>
            <person name="Saticioglu I.B."/>
        </authorList>
    </citation>
    <scope>NUCLEOTIDE SEQUENCE [LARGE SCALE GENOMIC DNA]</scope>
    <source>
        <strain evidence="3">faydin-G24</strain>
    </source>
</reference>
<feature type="transmembrane region" description="Helical" evidence="1">
    <location>
        <begin position="27"/>
        <end position="46"/>
    </location>
</feature>
<evidence type="ECO:0000313" key="2">
    <source>
        <dbReference type="EMBL" id="MBR8463660.1"/>
    </source>
</evidence>
<proteinExistence type="predicted"/>
<dbReference type="RefSeq" id="WP_212141755.1">
    <property type="nucleotide sequence ID" value="NZ_JAGSSW010000002.1"/>
</dbReference>
<sequence length="129" mass="14800">MDISVSDEIKQTAELINSAATWGLNEFLVFLFICVIGVLLIVFYYAQRQSSKSIELLTSVIDKHNEAINKSTEATRALTEKIMLDNQLNREKLNNIHDDVKEIKFGIRRKGVGKNFNEHIRQIDEDGLY</sequence>
<keyword evidence="1" id="KW-0812">Transmembrane</keyword>
<keyword evidence="3" id="KW-1185">Reference proteome</keyword>
<evidence type="ECO:0000313" key="3">
    <source>
        <dbReference type="Proteomes" id="UP000682951"/>
    </source>
</evidence>
<comment type="caution">
    <text evidence="2">The sequence shown here is derived from an EMBL/GenBank/DDBJ whole genome shotgun (WGS) entry which is preliminary data.</text>
</comment>
<name>A0ABS5HHA8_9BACT</name>
<keyword evidence="1" id="KW-1133">Transmembrane helix</keyword>
<dbReference type="EMBL" id="JAGSSW010000002">
    <property type="protein sequence ID" value="MBR8463660.1"/>
    <property type="molecule type" value="Genomic_DNA"/>
</dbReference>
<evidence type="ECO:0000256" key="1">
    <source>
        <dbReference type="SAM" id="Phobius"/>
    </source>
</evidence>
<dbReference type="Proteomes" id="UP000682951">
    <property type="component" value="Unassembled WGS sequence"/>
</dbReference>